<evidence type="ECO:0000256" key="1">
    <source>
        <dbReference type="ARBA" id="ARBA00001946"/>
    </source>
</evidence>
<dbReference type="PANTHER" id="PTHR47267">
    <property type="match status" value="1"/>
</dbReference>
<gene>
    <name evidence="6" type="primary">cof_2</name>
    <name evidence="6" type="ORF">NCTC9381_04014</name>
</gene>
<keyword evidence="7" id="KW-1185">Reference proteome</keyword>
<keyword evidence="2" id="KW-0479">Metal-binding</keyword>
<proteinExistence type="inferred from homology"/>
<keyword evidence="3 6" id="KW-0378">Hydrolase</keyword>
<dbReference type="InterPro" id="IPR036412">
    <property type="entry name" value="HAD-like_sf"/>
</dbReference>
<organism evidence="6 7">
    <name type="scientific">Enterobacter agglomerans</name>
    <name type="common">Erwinia herbicola</name>
    <name type="synonym">Pantoea agglomerans</name>
    <dbReference type="NCBI Taxonomy" id="549"/>
    <lineage>
        <taxon>Bacteria</taxon>
        <taxon>Pseudomonadati</taxon>
        <taxon>Pseudomonadota</taxon>
        <taxon>Gammaproteobacteria</taxon>
        <taxon>Enterobacterales</taxon>
        <taxon>Erwiniaceae</taxon>
        <taxon>Pantoea</taxon>
        <taxon>Pantoea agglomerans group</taxon>
    </lineage>
</organism>
<evidence type="ECO:0000313" key="7">
    <source>
        <dbReference type="Proteomes" id="UP000254640"/>
    </source>
</evidence>
<evidence type="ECO:0000256" key="5">
    <source>
        <dbReference type="ARBA" id="ARBA00034778"/>
    </source>
</evidence>
<dbReference type="PANTHER" id="PTHR47267:SF2">
    <property type="entry name" value="HMP-PP PHOSPHATASE"/>
    <property type="match status" value="1"/>
</dbReference>
<name>A0A379AKE4_ENTAG</name>
<dbReference type="PROSITE" id="PS01228">
    <property type="entry name" value="COF_1"/>
    <property type="match status" value="1"/>
</dbReference>
<dbReference type="Gene3D" id="3.40.50.1000">
    <property type="entry name" value="HAD superfamily/HAD-like"/>
    <property type="match status" value="1"/>
</dbReference>
<evidence type="ECO:0000256" key="4">
    <source>
        <dbReference type="ARBA" id="ARBA00022842"/>
    </source>
</evidence>
<protein>
    <submittedName>
        <fullName evidence="6">HMP-PP phosphatase</fullName>
        <ecNumber evidence="6">3.6.1.-</ecNumber>
    </submittedName>
</protein>
<dbReference type="EMBL" id="UGSO01000001">
    <property type="protein sequence ID" value="SUB18069.1"/>
    <property type="molecule type" value="Genomic_DNA"/>
</dbReference>
<reference evidence="6 7" key="1">
    <citation type="submission" date="2018-06" db="EMBL/GenBank/DDBJ databases">
        <authorList>
            <consortium name="Pathogen Informatics"/>
            <person name="Doyle S."/>
        </authorList>
    </citation>
    <scope>NUCLEOTIDE SEQUENCE [LARGE SCALE GENOMIC DNA]</scope>
    <source>
        <strain evidence="6 7">NCTC9381</strain>
    </source>
</reference>
<dbReference type="GO" id="GO:0000287">
    <property type="term" value="F:magnesium ion binding"/>
    <property type="evidence" value="ECO:0007669"/>
    <property type="project" value="UniProtKB-ARBA"/>
</dbReference>
<evidence type="ECO:0000313" key="6">
    <source>
        <dbReference type="EMBL" id="SUB18069.1"/>
    </source>
</evidence>
<dbReference type="Pfam" id="PF08282">
    <property type="entry name" value="Hydrolase_3"/>
    <property type="match status" value="1"/>
</dbReference>
<keyword evidence="4" id="KW-0460">Magnesium</keyword>
<dbReference type="AlphaFoldDB" id="A0A379AKE4"/>
<dbReference type="EC" id="3.6.1.-" evidence="6"/>
<dbReference type="NCBIfam" id="TIGR01484">
    <property type="entry name" value="HAD-SF-IIB"/>
    <property type="match status" value="1"/>
</dbReference>
<dbReference type="InterPro" id="IPR006379">
    <property type="entry name" value="HAD-SF_hydro_IIB"/>
</dbReference>
<comment type="similarity">
    <text evidence="5">Belongs to the HAD-like hydrolase superfamily. Cof family.</text>
</comment>
<dbReference type="Proteomes" id="UP000254640">
    <property type="component" value="Unassembled WGS sequence"/>
</dbReference>
<accession>A0A379AKE4</accession>
<dbReference type="InterPro" id="IPR023214">
    <property type="entry name" value="HAD_sf"/>
</dbReference>
<evidence type="ECO:0000256" key="3">
    <source>
        <dbReference type="ARBA" id="ARBA00022801"/>
    </source>
</evidence>
<evidence type="ECO:0000256" key="2">
    <source>
        <dbReference type="ARBA" id="ARBA00022723"/>
    </source>
</evidence>
<dbReference type="SUPFAM" id="SSF56784">
    <property type="entry name" value="HAD-like"/>
    <property type="match status" value="1"/>
</dbReference>
<dbReference type="GO" id="GO:0016791">
    <property type="term" value="F:phosphatase activity"/>
    <property type="evidence" value="ECO:0007669"/>
    <property type="project" value="UniProtKB-ARBA"/>
</dbReference>
<comment type="cofactor">
    <cofactor evidence="1">
        <name>Mg(2+)</name>
        <dbReference type="ChEBI" id="CHEBI:18420"/>
    </cofactor>
</comment>
<sequence length="81" mass="9031">MVRLAAFDMDGTLLLPDHQLGQQTLDSLQALHLRGVNLALATGRHLLEMQILREKMTLPAWLITGNGTRVHDRQGNLIFCA</sequence>